<sequence length="250" mass="27814">MTLHVNIFLKVPFGSKFEWVFPHRGVTGHGPDVDMDYRALWNVVATNFDIGISLVWKHEWCWRKSFSVITRSTPITRSNSSWAFCWTLGFLITSAMAHSADIAVVSIPALILTQRRPITVSSLRSYLSFKVSKEATKCCLEESSLVWPARVCSSIIILVSLSLLAPCLANASSSIGNIQRTQSMCSAMFRDAPNLIPFPTIALNSFPCSSISPSEFINRFPNTSLVMLLKATAPRKSLTGKLFSWFSVNK</sequence>
<accession>A0A7J6HLD4</accession>
<evidence type="ECO:0000313" key="2">
    <source>
        <dbReference type="Proteomes" id="UP000583929"/>
    </source>
</evidence>
<name>A0A7J6HLD4_CANSA</name>
<comment type="caution">
    <text evidence="1">The sequence shown here is derived from an EMBL/GenBank/DDBJ whole genome shotgun (WGS) entry which is preliminary data.</text>
</comment>
<dbReference type="EMBL" id="JAATIQ010000040">
    <property type="protein sequence ID" value="KAF4395469.1"/>
    <property type="molecule type" value="Genomic_DNA"/>
</dbReference>
<evidence type="ECO:0000313" key="1">
    <source>
        <dbReference type="EMBL" id="KAF4395469.1"/>
    </source>
</evidence>
<proteinExistence type="predicted"/>
<dbReference type="Proteomes" id="UP000583929">
    <property type="component" value="Unassembled WGS sequence"/>
</dbReference>
<gene>
    <name evidence="1" type="ORF">G4B88_010933</name>
</gene>
<reference evidence="1 2" key="1">
    <citation type="journal article" date="2020" name="bioRxiv">
        <title>Sequence and annotation of 42 cannabis genomes reveals extensive copy number variation in cannabinoid synthesis and pathogen resistance genes.</title>
        <authorList>
            <person name="Mckernan K.J."/>
            <person name="Helbert Y."/>
            <person name="Kane L.T."/>
            <person name="Ebling H."/>
            <person name="Zhang L."/>
            <person name="Liu B."/>
            <person name="Eaton Z."/>
            <person name="Mclaughlin S."/>
            <person name="Kingan S."/>
            <person name="Baybayan P."/>
            <person name="Concepcion G."/>
            <person name="Jordan M."/>
            <person name="Riva A."/>
            <person name="Barbazuk W."/>
            <person name="Harkins T."/>
        </authorList>
    </citation>
    <scope>NUCLEOTIDE SEQUENCE [LARGE SCALE GENOMIC DNA]</scope>
    <source>
        <strain evidence="2">cv. Jamaican Lion 4</strain>
        <tissue evidence="1">Leaf</tissue>
    </source>
</reference>
<organism evidence="1 2">
    <name type="scientific">Cannabis sativa</name>
    <name type="common">Hemp</name>
    <name type="synonym">Marijuana</name>
    <dbReference type="NCBI Taxonomy" id="3483"/>
    <lineage>
        <taxon>Eukaryota</taxon>
        <taxon>Viridiplantae</taxon>
        <taxon>Streptophyta</taxon>
        <taxon>Embryophyta</taxon>
        <taxon>Tracheophyta</taxon>
        <taxon>Spermatophyta</taxon>
        <taxon>Magnoliopsida</taxon>
        <taxon>eudicotyledons</taxon>
        <taxon>Gunneridae</taxon>
        <taxon>Pentapetalae</taxon>
        <taxon>rosids</taxon>
        <taxon>fabids</taxon>
        <taxon>Rosales</taxon>
        <taxon>Cannabaceae</taxon>
        <taxon>Cannabis</taxon>
    </lineage>
</organism>
<protein>
    <submittedName>
        <fullName evidence="1">Uncharacterized protein</fullName>
    </submittedName>
</protein>
<dbReference type="AlphaFoldDB" id="A0A7J6HLD4"/>
<keyword evidence="2" id="KW-1185">Reference proteome</keyword>